<keyword evidence="1" id="KW-1133">Transmembrane helix</keyword>
<feature type="transmembrane region" description="Helical" evidence="1">
    <location>
        <begin position="32"/>
        <end position="55"/>
    </location>
</feature>
<organism evidence="2 3">
    <name type="scientific">Nitrosomonas nitrosa</name>
    <dbReference type="NCBI Taxonomy" id="52442"/>
    <lineage>
        <taxon>Bacteria</taxon>
        <taxon>Pseudomonadati</taxon>
        <taxon>Pseudomonadota</taxon>
        <taxon>Betaproteobacteria</taxon>
        <taxon>Nitrosomonadales</taxon>
        <taxon>Nitrosomonadaceae</taxon>
        <taxon>Nitrosomonas</taxon>
    </lineage>
</organism>
<name>A0A1I4USE5_9PROT</name>
<dbReference type="AlphaFoldDB" id="A0A1I4USE5"/>
<keyword evidence="1" id="KW-0812">Transmembrane</keyword>
<dbReference type="EMBL" id="FOUF01000053">
    <property type="protein sequence ID" value="SFM91663.1"/>
    <property type="molecule type" value="Genomic_DNA"/>
</dbReference>
<accession>A0A1I4USE5</accession>
<keyword evidence="3" id="KW-1185">Reference proteome</keyword>
<evidence type="ECO:0000313" key="3">
    <source>
        <dbReference type="Proteomes" id="UP000199561"/>
    </source>
</evidence>
<proteinExistence type="predicted"/>
<keyword evidence="1" id="KW-0472">Membrane</keyword>
<gene>
    <name evidence="2" type="ORF">SAMN05421880_1531</name>
</gene>
<evidence type="ECO:0000256" key="1">
    <source>
        <dbReference type="SAM" id="Phobius"/>
    </source>
</evidence>
<reference evidence="2 3" key="1">
    <citation type="submission" date="2016-10" db="EMBL/GenBank/DDBJ databases">
        <authorList>
            <person name="de Groot N.N."/>
        </authorList>
    </citation>
    <scope>NUCLEOTIDE SEQUENCE [LARGE SCALE GENOMIC DNA]</scope>
    <source>
        <strain evidence="2 3">Nm146</strain>
    </source>
</reference>
<dbReference type="Proteomes" id="UP000199561">
    <property type="component" value="Unassembled WGS sequence"/>
</dbReference>
<evidence type="ECO:0000313" key="2">
    <source>
        <dbReference type="EMBL" id="SFM91663.1"/>
    </source>
</evidence>
<protein>
    <submittedName>
        <fullName evidence="2">Uncharacterized protein</fullName>
    </submittedName>
</protein>
<sequence length="58" mass="6428">MISVTEMQETSVLTVKSRVSRAENQRMLKRKIAGMLSSCNCGVVIIYCAFNILFVGSL</sequence>